<accession>A0A0A9C8R9</accession>
<organism evidence="1">
    <name type="scientific">Arundo donax</name>
    <name type="common">Giant reed</name>
    <name type="synonym">Donax arundinaceus</name>
    <dbReference type="NCBI Taxonomy" id="35708"/>
    <lineage>
        <taxon>Eukaryota</taxon>
        <taxon>Viridiplantae</taxon>
        <taxon>Streptophyta</taxon>
        <taxon>Embryophyta</taxon>
        <taxon>Tracheophyta</taxon>
        <taxon>Spermatophyta</taxon>
        <taxon>Magnoliopsida</taxon>
        <taxon>Liliopsida</taxon>
        <taxon>Poales</taxon>
        <taxon>Poaceae</taxon>
        <taxon>PACMAD clade</taxon>
        <taxon>Arundinoideae</taxon>
        <taxon>Arundineae</taxon>
        <taxon>Arundo</taxon>
    </lineage>
</organism>
<name>A0A0A9C8R9_ARUDO</name>
<protein>
    <submittedName>
        <fullName evidence="1">Uncharacterized protein</fullName>
    </submittedName>
</protein>
<reference evidence="1" key="2">
    <citation type="journal article" date="2015" name="Data Brief">
        <title>Shoot transcriptome of the giant reed, Arundo donax.</title>
        <authorList>
            <person name="Barrero R.A."/>
            <person name="Guerrero F.D."/>
            <person name="Moolhuijzen P."/>
            <person name="Goolsby J.A."/>
            <person name="Tidwell J."/>
            <person name="Bellgard S.E."/>
            <person name="Bellgard M.I."/>
        </authorList>
    </citation>
    <scope>NUCLEOTIDE SEQUENCE</scope>
    <source>
        <tissue evidence="1">Shoot tissue taken approximately 20 cm above the soil surface</tissue>
    </source>
</reference>
<proteinExistence type="predicted"/>
<reference evidence="1" key="1">
    <citation type="submission" date="2014-09" db="EMBL/GenBank/DDBJ databases">
        <authorList>
            <person name="Magalhaes I.L.F."/>
            <person name="Oliveira U."/>
            <person name="Santos F.R."/>
            <person name="Vidigal T.H.D.A."/>
            <person name="Brescovit A.D."/>
            <person name="Santos A.J."/>
        </authorList>
    </citation>
    <scope>NUCLEOTIDE SEQUENCE</scope>
    <source>
        <tissue evidence="1">Shoot tissue taken approximately 20 cm above the soil surface</tissue>
    </source>
</reference>
<evidence type="ECO:0000313" key="1">
    <source>
        <dbReference type="EMBL" id="JAD72669.1"/>
    </source>
</evidence>
<dbReference type="EMBL" id="GBRH01225226">
    <property type="protein sequence ID" value="JAD72669.1"/>
    <property type="molecule type" value="Transcribed_RNA"/>
</dbReference>
<dbReference type="AlphaFoldDB" id="A0A0A9C8R9"/>
<sequence>MMQRENIILLKTTLTVYNHLRRNTSLIFSESKV</sequence>